<proteinExistence type="inferred from homology"/>
<dbReference type="PANTHER" id="PTHR31623">
    <property type="entry name" value="F21J9.9"/>
    <property type="match status" value="1"/>
</dbReference>
<gene>
    <name evidence="5" type="primary">LOC125315210</name>
</gene>
<dbReference type="PANTHER" id="PTHR31623:SF83">
    <property type="entry name" value="ACETYL-COA-BENZYLALCOHOL ACETYLTRANSFERASE-LIKE"/>
    <property type="match status" value="1"/>
</dbReference>
<keyword evidence="2" id="KW-0808">Transferase</keyword>
<dbReference type="Proteomes" id="UP000827889">
    <property type="component" value="Chromosome 5"/>
</dbReference>
<protein>
    <submittedName>
        <fullName evidence="5">Acetyl-CoA-benzylalcohol acetyltransferase-like</fullName>
    </submittedName>
</protein>
<evidence type="ECO:0000256" key="1">
    <source>
        <dbReference type="ARBA" id="ARBA00009861"/>
    </source>
</evidence>
<evidence type="ECO:0000313" key="4">
    <source>
        <dbReference type="Proteomes" id="UP000827889"/>
    </source>
</evidence>
<sequence>MSPKRLEEMSSGIASGKVRLIHSHPKEIPRAVSLARATSDWSGSVVIKRQHCSISESILLLVLIASGATSSEASIFYPLAGWYVKEGLFIDCNDQGVELVRAKVTGQIDQLLQGEFDVDLLGRLSEFPLVLAGNPQVVIQVNMFECGGLVIGLGFTHKLGDMCTMATFMTSWSTTCWSRIHEVGSPYFELSSLFPVKGLVLTHWPPLHHGVKFTLNRFVFSGAALSRLKLGATKNARILRVEVFVVCQSMNLRGRVNLPVPTNAIDQITSVQRSKLQ</sequence>
<evidence type="ECO:0000256" key="2">
    <source>
        <dbReference type="ARBA" id="ARBA00022679"/>
    </source>
</evidence>
<dbReference type="Gene3D" id="3.30.559.10">
    <property type="entry name" value="Chloramphenicol acetyltransferase-like domain"/>
    <property type="match status" value="1"/>
</dbReference>
<keyword evidence="4" id="KW-1185">Reference proteome</keyword>
<dbReference type="RefSeq" id="XP_048135601.1">
    <property type="nucleotide sequence ID" value="XM_048279644.1"/>
</dbReference>
<keyword evidence="3" id="KW-0012">Acyltransferase</keyword>
<comment type="similarity">
    <text evidence="1">Belongs to the plant acyltransferase family.</text>
</comment>
<evidence type="ECO:0000256" key="3">
    <source>
        <dbReference type="ARBA" id="ARBA00023315"/>
    </source>
</evidence>
<dbReference type="InterPro" id="IPR023213">
    <property type="entry name" value="CAT-like_dom_sf"/>
</dbReference>
<name>A0ABM3HG67_9MYRT</name>
<accession>A0ABM3HG67</accession>
<dbReference type="Pfam" id="PF02458">
    <property type="entry name" value="Transferase"/>
    <property type="match status" value="1"/>
</dbReference>
<dbReference type="GeneID" id="125315210"/>
<organism evidence="4 5">
    <name type="scientific">Rhodamnia argentea</name>
    <dbReference type="NCBI Taxonomy" id="178133"/>
    <lineage>
        <taxon>Eukaryota</taxon>
        <taxon>Viridiplantae</taxon>
        <taxon>Streptophyta</taxon>
        <taxon>Embryophyta</taxon>
        <taxon>Tracheophyta</taxon>
        <taxon>Spermatophyta</taxon>
        <taxon>Magnoliopsida</taxon>
        <taxon>eudicotyledons</taxon>
        <taxon>Gunneridae</taxon>
        <taxon>Pentapetalae</taxon>
        <taxon>rosids</taxon>
        <taxon>malvids</taxon>
        <taxon>Myrtales</taxon>
        <taxon>Myrtaceae</taxon>
        <taxon>Myrtoideae</taxon>
        <taxon>Myrteae</taxon>
        <taxon>Australasian group</taxon>
        <taxon>Rhodamnia</taxon>
    </lineage>
</organism>
<evidence type="ECO:0000313" key="5">
    <source>
        <dbReference type="RefSeq" id="XP_048135601.1"/>
    </source>
</evidence>
<reference evidence="5" key="1">
    <citation type="submission" date="2025-08" db="UniProtKB">
        <authorList>
            <consortium name="RefSeq"/>
        </authorList>
    </citation>
    <scope>IDENTIFICATION</scope>
    <source>
        <tissue evidence="5">Leaf</tissue>
    </source>
</reference>